<dbReference type="Gene3D" id="3.30.465.10">
    <property type="match status" value="1"/>
</dbReference>
<sequence>MRLTVFLTSLLSSLTLVHAVNTTVACSLLNGLLPGKVAYPSSDQYVSDTKHWATGSSSQASACTVEPSTPQDVALIFGVIQKTRTTWAVKGGGNTFNPGFSSTDGVLISTVRFKDIQYSPMSSTVKVGAGNLWDDVYAKLIPLGATVVGNRVPGIGVGGFSLWGGISWKTQKYGLGLDNVVSFQLVTPTSQILNVSAHSYPDLYFGLRGGGNNFGIVTSFVFKTHPQGQVYAGVVTYSGLSIQQEYVDFDTSNKDPNAYILPIYVYHGGVLSTNALVFYDGPVAPNGTYDAFFNAANLTSNDVKTRSFLEFQQTIHIPAPTRTATHVVSIANYTKPIVDAIVTQHLNLSNVFADAEFIMFTMEPLYSSIFDSSNGGAYPHTSAHPWKPFNLFLGYTNPASDAAAMAAVMSAATAVQQIAIAEGKSSLDAVLDINYAGLGTDLKYLYGKNLPLLRTLRAKYDPHNLLSLTGGWKL</sequence>
<dbReference type="EMBL" id="KN837236">
    <property type="protein sequence ID" value="KIJ31859.1"/>
    <property type="molecule type" value="Genomic_DNA"/>
</dbReference>
<keyword evidence="4" id="KW-0560">Oxidoreductase</keyword>
<dbReference type="Pfam" id="PF01565">
    <property type="entry name" value="FAD_binding_4"/>
    <property type="match status" value="1"/>
</dbReference>
<evidence type="ECO:0000313" key="8">
    <source>
        <dbReference type="Proteomes" id="UP000054279"/>
    </source>
</evidence>
<dbReference type="Proteomes" id="UP000054279">
    <property type="component" value="Unassembled WGS sequence"/>
</dbReference>
<evidence type="ECO:0000313" key="7">
    <source>
        <dbReference type="EMBL" id="KIJ31859.1"/>
    </source>
</evidence>
<dbReference type="PANTHER" id="PTHR42973">
    <property type="entry name" value="BINDING OXIDOREDUCTASE, PUTATIVE (AFU_ORTHOLOGUE AFUA_1G17690)-RELATED"/>
    <property type="match status" value="1"/>
</dbReference>
<dbReference type="PROSITE" id="PS51257">
    <property type="entry name" value="PROKAR_LIPOPROTEIN"/>
    <property type="match status" value="1"/>
</dbReference>
<evidence type="ECO:0000256" key="5">
    <source>
        <dbReference type="SAM" id="SignalP"/>
    </source>
</evidence>
<dbReference type="PANTHER" id="PTHR42973:SF13">
    <property type="entry name" value="FAD-BINDING PCMH-TYPE DOMAIN-CONTAINING PROTEIN"/>
    <property type="match status" value="1"/>
</dbReference>
<feature type="chain" id="PRO_5002204682" evidence="5">
    <location>
        <begin position="20"/>
        <end position="474"/>
    </location>
</feature>
<dbReference type="InterPro" id="IPR016166">
    <property type="entry name" value="FAD-bd_PCMH"/>
</dbReference>
<dbReference type="InterPro" id="IPR016169">
    <property type="entry name" value="FAD-bd_PCMH_sub2"/>
</dbReference>
<evidence type="ECO:0000256" key="3">
    <source>
        <dbReference type="ARBA" id="ARBA00022827"/>
    </source>
</evidence>
<feature type="signal peptide" evidence="5">
    <location>
        <begin position="1"/>
        <end position="19"/>
    </location>
</feature>
<dbReference type="AlphaFoldDB" id="A0A0C9UB97"/>
<dbReference type="OrthoDB" id="2151789at2759"/>
<reference evidence="7 8" key="1">
    <citation type="submission" date="2014-06" db="EMBL/GenBank/DDBJ databases">
        <title>Evolutionary Origins and Diversification of the Mycorrhizal Mutualists.</title>
        <authorList>
            <consortium name="DOE Joint Genome Institute"/>
            <consortium name="Mycorrhizal Genomics Consortium"/>
            <person name="Kohler A."/>
            <person name="Kuo A."/>
            <person name="Nagy L.G."/>
            <person name="Floudas D."/>
            <person name="Copeland A."/>
            <person name="Barry K.W."/>
            <person name="Cichocki N."/>
            <person name="Veneault-Fourrey C."/>
            <person name="LaButti K."/>
            <person name="Lindquist E.A."/>
            <person name="Lipzen A."/>
            <person name="Lundell T."/>
            <person name="Morin E."/>
            <person name="Murat C."/>
            <person name="Riley R."/>
            <person name="Ohm R."/>
            <person name="Sun H."/>
            <person name="Tunlid A."/>
            <person name="Henrissat B."/>
            <person name="Grigoriev I.V."/>
            <person name="Hibbett D.S."/>
            <person name="Martin F."/>
        </authorList>
    </citation>
    <scope>NUCLEOTIDE SEQUENCE [LARGE SCALE GENOMIC DNA]</scope>
    <source>
        <strain evidence="7 8">SS14</strain>
    </source>
</reference>
<keyword evidence="5" id="KW-0732">Signal</keyword>
<protein>
    <submittedName>
        <fullName evidence="7">Unplaced genomic scaffold SPHSTscaffold_161, whole genome shotgun sequence</fullName>
    </submittedName>
</protein>
<evidence type="ECO:0000256" key="4">
    <source>
        <dbReference type="ARBA" id="ARBA00023002"/>
    </source>
</evidence>
<evidence type="ECO:0000259" key="6">
    <source>
        <dbReference type="PROSITE" id="PS51387"/>
    </source>
</evidence>
<name>A0A0C9UB97_SPHS4</name>
<keyword evidence="2" id="KW-0285">Flavoprotein</keyword>
<keyword evidence="3" id="KW-0274">FAD</keyword>
<evidence type="ECO:0000256" key="2">
    <source>
        <dbReference type="ARBA" id="ARBA00022630"/>
    </source>
</evidence>
<gene>
    <name evidence="7" type="ORF">M422DRAFT_783691</name>
</gene>
<dbReference type="InterPro" id="IPR036318">
    <property type="entry name" value="FAD-bd_PCMH-like_sf"/>
</dbReference>
<accession>A0A0C9UB97</accession>
<dbReference type="PROSITE" id="PS51387">
    <property type="entry name" value="FAD_PCMH"/>
    <property type="match status" value="1"/>
</dbReference>
<dbReference type="HOGENOM" id="CLU_018354_1_0_1"/>
<dbReference type="GO" id="GO:0016491">
    <property type="term" value="F:oxidoreductase activity"/>
    <property type="evidence" value="ECO:0007669"/>
    <property type="project" value="UniProtKB-KW"/>
</dbReference>
<dbReference type="SUPFAM" id="SSF56176">
    <property type="entry name" value="FAD-binding/transporter-associated domain-like"/>
    <property type="match status" value="1"/>
</dbReference>
<comment type="similarity">
    <text evidence="1">Belongs to the oxygen-dependent FAD-linked oxidoreductase family.</text>
</comment>
<dbReference type="InterPro" id="IPR006094">
    <property type="entry name" value="Oxid_FAD_bind_N"/>
</dbReference>
<evidence type="ECO:0000256" key="1">
    <source>
        <dbReference type="ARBA" id="ARBA00005466"/>
    </source>
</evidence>
<dbReference type="GO" id="GO:0071949">
    <property type="term" value="F:FAD binding"/>
    <property type="evidence" value="ECO:0007669"/>
    <property type="project" value="InterPro"/>
</dbReference>
<feature type="domain" description="FAD-binding PCMH-type" evidence="6">
    <location>
        <begin position="57"/>
        <end position="227"/>
    </location>
</feature>
<proteinExistence type="inferred from homology"/>
<dbReference type="InterPro" id="IPR050416">
    <property type="entry name" value="FAD-linked_Oxidoreductase"/>
</dbReference>
<organism evidence="7 8">
    <name type="scientific">Sphaerobolus stellatus (strain SS14)</name>
    <dbReference type="NCBI Taxonomy" id="990650"/>
    <lineage>
        <taxon>Eukaryota</taxon>
        <taxon>Fungi</taxon>
        <taxon>Dikarya</taxon>
        <taxon>Basidiomycota</taxon>
        <taxon>Agaricomycotina</taxon>
        <taxon>Agaricomycetes</taxon>
        <taxon>Phallomycetidae</taxon>
        <taxon>Geastrales</taxon>
        <taxon>Sphaerobolaceae</taxon>
        <taxon>Sphaerobolus</taxon>
    </lineage>
</organism>
<keyword evidence="8" id="KW-1185">Reference proteome</keyword>